<reference evidence="1 2" key="1">
    <citation type="submission" date="2010-08" db="EMBL/GenBank/DDBJ databases">
        <title>Complete sequence of Thermoanaerobacterium thermosaccharolyticum DSM 571.</title>
        <authorList>
            <consortium name="US DOE Joint Genome Institute"/>
            <person name="Lucas S."/>
            <person name="Copeland A."/>
            <person name="Lapidus A."/>
            <person name="Cheng J.-F."/>
            <person name="Bruce D."/>
            <person name="Goodwin L."/>
            <person name="Pitluck S."/>
            <person name="Teshima H."/>
            <person name="Detter J.C."/>
            <person name="Han C."/>
            <person name="Tapia R."/>
            <person name="Land M."/>
            <person name="Hauser L."/>
            <person name="Chang Y.-J."/>
            <person name="Jeffries C."/>
            <person name="Kyrpides N."/>
            <person name="Ivanova N."/>
            <person name="Mikhailova N."/>
            <person name="Hemme C.L."/>
            <person name="Woyke T."/>
        </authorList>
    </citation>
    <scope>NUCLEOTIDE SEQUENCE [LARGE SCALE GENOMIC DNA]</scope>
    <source>
        <strain evidence="2">ATCC 7956 / DSM 571 / NCIMB 9385 / NCA 3814 / NCTC 13789 / WDCM 00135 / 2032</strain>
    </source>
</reference>
<dbReference type="Gene3D" id="3.40.190.10">
    <property type="entry name" value="Periplasmic binding protein-like II"/>
    <property type="match status" value="1"/>
</dbReference>
<dbReference type="Proteomes" id="UP000001626">
    <property type="component" value="Chromosome"/>
</dbReference>
<accession>D9TSL1</accession>
<dbReference type="RefSeq" id="WP_013298823.1">
    <property type="nucleotide sequence ID" value="NC_014410.1"/>
</dbReference>
<evidence type="ECO:0000313" key="1">
    <source>
        <dbReference type="EMBL" id="ADL69866.1"/>
    </source>
</evidence>
<dbReference type="KEGG" id="ttm:Tthe_2401"/>
<protein>
    <submittedName>
        <fullName evidence="1">Extracellular solute-binding protein family 1</fullName>
    </submittedName>
</protein>
<dbReference type="STRING" id="580327.Tthe_2401"/>
<sequence>MQILESKPGLELSPYLEDPKLQQVYDQTIDKISYNQQTVDQAAKEMYTNLQNVLSQITK</sequence>
<proteinExistence type="predicted"/>
<dbReference type="AlphaFoldDB" id="D9TSL1"/>
<evidence type="ECO:0000313" key="2">
    <source>
        <dbReference type="Proteomes" id="UP000001626"/>
    </source>
</evidence>
<dbReference type="HOGENOM" id="CLU_2959384_0_0_9"/>
<organism evidence="1 2">
    <name type="scientific">Thermoanaerobacterium thermosaccharolyticum (strain ATCC 7956 / DSM 571 / NCIMB 9385 / NCA 3814 / NCTC 13789 / WDCM 00135 / 2032)</name>
    <name type="common">Clostridium thermosaccharolyticum</name>
    <dbReference type="NCBI Taxonomy" id="580327"/>
    <lineage>
        <taxon>Bacteria</taxon>
        <taxon>Bacillati</taxon>
        <taxon>Bacillota</taxon>
        <taxon>Clostridia</taxon>
        <taxon>Thermoanaerobacterales</taxon>
        <taxon>Thermoanaerobacteraceae</taxon>
        <taxon>Thermoanaerobacterium</taxon>
    </lineage>
</organism>
<name>D9TSL1_THETC</name>
<dbReference type="GeneID" id="93865211"/>
<keyword evidence="2" id="KW-1185">Reference proteome</keyword>
<dbReference type="EMBL" id="CP002171">
    <property type="protein sequence ID" value="ADL69866.1"/>
    <property type="molecule type" value="Genomic_DNA"/>
</dbReference>
<dbReference type="eggNOG" id="COG1653">
    <property type="taxonomic scope" value="Bacteria"/>
</dbReference>
<gene>
    <name evidence="1" type="ordered locus">Tthe_2401</name>
</gene>